<dbReference type="SMART" id="SM00014">
    <property type="entry name" value="acidPPc"/>
    <property type="match status" value="1"/>
</dbReference>
<dbReference type="Proteomes" id="UP001582793">
    <property type="component" value="Unassembled WGS sequence"/>
</dbReference>
<keyword evidence="1" id="KW-1133">Transmembrane helix</keyword>
<dbReference type="Pfam" id="PF01569">
    <property type="entry name" value="PAP2"/>
    <property type="match status" value="1"/>
</dbReference>
<proteinExistence type="predicted"/>
<dbReference type="EMBL" id="JBCGDC010000008">
    <property type="protein sequence ID" value="MFB6392330.1"/>
    <property type="molecule type" value="Genomic_DNA"/>
</dbReference>
<reference evidence="3 4" key="1">
    <citation type="submission" date="2024-04" db="EMBL/GenBank/DDBJ databases">
        <title>Polymorphospora sp. isolated from Baiyangdian Lake in Xiong'an New Area.</title>
        <authorList>
            <person name="Zhang X."/>
            <person name="Liu J."/>
        </authorList>
    </citation>
    <scope>NUCLEOTIDE SEQUENCE [LARGE SCALE GENOMIC DNA]</scope>
    <source>
        <strain evidence="3 4">2-325</strain>
    </source>
</reference>
<keyword evidence="1" id="KW-0812">Transmembrane</keyword>
<keyword evidence="4" id="KW-1185">Reference proteome</keyword>
<dbReference type="InterPro" id="IPR000326">
    <property type="entry name" value="PAP2/HPO"/>
</dbReference>
<feature type="transmembrane region" description="Helical" evidence="1">
    <location>
        <begin position="181"/>
        <end position="200"/>
    </location>
</feature>
<dbReference type="CDD" id="cd03392">
    <property type="entry name" value="PAP2_like_2"/>
    <property type="match status" value="1"/>
</dbReference>
<organism evidence="3 4">
    <name type="scientific">Polymorphospora lycopeni</name>
    <dbReference type="NCBI Taxonomy" id="3140240"/>
    <lineage>
        <taxon>Bacteria</taxon>
        <taxon>Bacillati</taxon>
        <taxon>Actinomycetota</taxon>
        <taxon>Actinomycetes</taxon>
        <taxon>Micromonosporales</taxon>
        <taxon>Micromonosporaceae</taxon>
        <taxon>Polymorphospora</taxon>
    </lineage>
</organism>
<dbReference type="PANTHER" id="PTHR14969">
    <property type="entry name" value="SPHINGOSINE-1-PHOSPHATE PHOSPHOHYDROLASE"/>
    <property type="match status" value="1"/>
</dbReference>
<dbReference type="InterPro" id="IPR036938">
    <property type="entry name" value="PAP2/HPO_sf"/>
</dbReference>
<name>A0ABV5CJZ7_9ACTN</name>
<feature type="transmembrane region" description="Helical" evidence="1">
    <location>
        <begin position="55"/>
        <end position="75"/>
    </location>
</feature>
<evidence type="ECO:0000256" key="1">
    <source>
        <dbReference type="SAM" id="Phobius"/>
    </source>
</evidence>
<feature type="transmembrane region" description="Helical" evidence="1">
    <location>
        <begin position="280"/>
        <end position="308"/>
    </location>
</feature>
<dbReference type="Gene3D" id="1.20.144.10">
    <property type="entry name" value="Phosphatidic acid phosphatase type 2/haloperoxidase"/>
    <property type="match status" value="1"/>
</dbReference>
<protein>
    <submittedName>
        <fullName evidence="3">Phosphatase PAP2 family protein</fullName>
    </submittedName>
</protein>
<evidence type="ECO:0000313" key="3">
    <source>
        <dbReference type="EMBL" id="MFB6392330.1"/>
    </source>
</evidence>
<comment type="caution">
    <text evidence="3">The sequence shown here is derived from an EMBL/GenBank/DDBJ whole genome shotgun (WGS) entry which is preliminary data.</text>
</comment>
<feature type="transmembrane region" description="Helical" evidence="1">
    <location>
        <begin position="212"/>
        <end position="232"/>
    </location>
</feature>
<dbReference type="SUPFAM" id="SSF48317">
    <property type="entry name" value="Acid phosphatase/Vanadium-dependent haloperoxidase"/>
    <property type="match status" value="1"/>
</dbReference>
<feature type="transmembrane region" description="Helical" evidence="1">
    <location>
        <begin position="113"/>
        <end position="132"/>
    </location>
</feature>
<accession>A0ABV5CJZ7</accession>
<sequence length="310" mass="31990">MSVTTVASVGLALAAVAVAFAAVVAARPTARRLRGMELARHVPAWARDRVPPGPFVLVAGAVLALALVSVFVEILDAVVDEDDFTAFDRPVVEWVAQRRTGWSSAVVVAVTDIGGKALLTLLLAGVAVAVAVRLRSWRPFVLAAVSGGGSALLVAGSKLLIARDRPDPLHRAVVESGFSFPSGHSASALVILATVAWLISMATGSRTVRATAWVAAGILAVAIGVSRVYLGVHYPSDVVAGWVLGATWLVTVAVADRLPGSPPLPLPRRWRRADGSTGWLAHRPVAVFTVTATAGFAAIFGIVSVAALGG</sequence>
<evidence type="ECO:0000259" key="2">
    <source>
        <dbReference type="SMART" id="SM00014"/>
    </source>
</evidence>
<gene>
    <name evidence="3" type="ORF">AAFH96_04335</name>
</gene>
<dbReference type="PANTHER" id="PTHR14969:SF13">
    <property type="entry name" value="AT30094P"/>
    <property type="match status" value="1"/>
</dbReference>
<feature type="transmembrane region" description="Helical" evidence="1">
    <location>
        <begin position="6"/>
        <end position="26"/>
    </location>
</feature>
<dbReference type="RefSeq" id="WP_375733111.1">
    <property type="nucleotide sequence ID" value="NZ_JBCGDC010000008.1"/>
</dbReference>
<feature type="transmembrane region" description="Helical" evidence="1">
    <location>
        <begin position="139"/>
        <end position="161"/>
    </location>
</feature>
<keyword evidence="1" id="KW-0472">Membrane</keyword>
<evidence type="ECO:0000313" key="4">
    <source>
        <dbReference type="Proteomes" id="UP001582793"/>
    </source>
</evidence>
<feature type="domain" description="Phosphatidic acid phosphatase type 2/haloperoxidase" evidence="2">
    <location>
        <begin position="141"/>
        <end position="253"/>
    </location>
</feature>